<dbReference type="InterPro" id="IPR035906">
    <property type="entry name" value="MetI-like_sf"/>
</dbReference>
<feature type="transmembrane region" description="Helical" evidence="7">
    <location>
        <begin position="191"/>
        <end position="215"/>
    </location>
</feature>
<dbReference type="PROSITE" id="PS50928">
    <property type="entry name" value="ABC_TM1"/>
    <property type="match status" value="1"/>
</dbReference>
<feature type="transmembrane region" description="Helical" evidence="7">
    <location>
        <begin position="56"/>
        <end position="82"/>
    </location>
</feature>
<evidence type="ECO:0000313" key="10">
    <source>
        <dbReference type="Proteomes" id="UP000250369"/>
    </source>
</evidence>
<dbReference type="EMBL" id="QMFB01000001">
    <property type="protein sequence ID" value="RAV23073.1"/>
    <property type="molecule type" value="Genomic_DNA"/>
</dbReference>
<dbReference type="PANTHER" id="PTHR43227">
    <property type="entry name" value="BLL4140 PROTEIN"/>
    <property type="match status" value="1"/>
</dbReference>
<dbReference type="GO" id="GO:0005886">
    <property type="term" value="C:plasma membrane"/>
    <property type="evidence" value="ECO:0007669"/>
    <property type="project" value="UniProtKB-SubCell"/>
</dbReference>
<dbReference type="SUPFAM" id="SSF161098">
    <property type="entry name" value="MetI-like"/>
    <property type="match status" value="1"/>
</dbReference>
<keyword evidence="3" id="KW-1003">Cell membrane</keyword>
<gene>
    <name evidence="9" type="ORF">DQG23_02420</name>
</gene>
<dbReference type="AlphaFoldDB" id="A0A329MXE1"/>
<dbReference type="InterPro" id="IPR000515">
    <property type="entry name" value="MetI-like"/>
</dbReference>
<feature type="domain" description="ABC transmembrane type-1" evidence="8">
    <location>
        <begin position="57"/>
        <end position="272"/>
    </location>
</feature>
<dbReference type="RefSeq" id="WP_113029183.1">
    <property type="nucleotide sequence ID" value="NZ_QMFB01000001.1"/>
</dbReference>
<dbReference type="InterPro" id="IPR050809">
    <property type="entry name" value="UgpAE/MalFG_permease"/>
</dbReference>
<dbReference type="PANTHER" id="PTHR43227:SF11">
    <property type="entry name" value="BLL4140 PROTEIN"/>
    <property type="match status" value="1"/>
</dbReference>
<sequence length="285" mass="31890">MILPSLIIVLIFSYGPMAGVVIAFKKFLPAKGIFSSPWVGWENFEYVMLMPDTMRVMTNTIVIAVMKMVLGLIVPVTAALLLNEVRKAAFRRTFQTLVYLPHFLSWVILSGILIDILSPTSGIVNQALGWFGIEPIYFLGDNHWFRFTIVLSDIWKEFGFGTIVYLAALTGISPTLYEAAEADGAGRLRQIWHISLPGMTPIVVLMAVLSLGNILNAGFDQIFNLYSPQVYESGDIIDTLVYRLGLQQFQYGVATAVGLFKSVISFILISVSYYLAYRLANYRIF</sequence>
<evidence type="ECO:0000313" key="9">
    <source>
        <dbReference type="EMBL" id="RAV23073.1"/>
    </source>
</evidence>
<evidence type="ECO:0000256" key="6">
    <source>
        <dbReference type="ARBA" id="ARBA00023136"/>
    </source>
</evidence>
<dbReference type="CDD" id="cd06261">
    <property type="entry name" value="TM_PBP2"/>
    <property type="match status" value="1"/>
</dbReference>
<feature type="transmembrane region" description="Helical" evidence="7">
    <location>
        <begin position="251"/>
        <end position="276"/>
    </location>
</feature>
<keyword evidence="10" id="KW-1185">Reference proteome</keyword>
<evidence type="ECO:0000256" key="3">
    <source>
        <dbReference type="ARBA" id="ARBA00022475"/>
    </source>
</evidence>
<dbReference type="OrthoDB" id="9785836at2"/>
<feature type="transmembrane region" description="Helical" evidence="7">
    <location>
        <begin position="94"/>
        <end position="114"/>
    </location>
</feature>
<keyword evidence="5 7" id="KW-1133">Transmembrane helix</keyword>
<evidence type="ECO:0000256" key="2">
    <source>
        <dbReference type="ARBA" id="ARBA00022448"/>
    </source>
</evidence>
<evidence type="ECO:0000256" key="1">
    <source>
        <dbReference type="ARBA" id="ARBA00004651"/>
    </source>
</evidence>
<keyword evidence="4 7" id="KW-0812">Transmembrane</keyword>
<evidence type="ECO:0000259" key="8">
    <source>
        <dbReference type="PROSITE" id="PS50928"/>
    </source>
</evidence>
<dbReference type="Proteomes" id="UP000250369">
    <property type="component" value="Unassembled WGS sequence"/>
</dbReference>
<comment type="caution">
    <text evidence="9">The sequence shown here is derived from an EMBL/GenBank/DDBJ whole genome shotgun (WGS) entry which is preliminary data.</text>
</comment>
<keyword evidence="2 7" id="KW-0813">Transport</keyword>
<proteinExistence type="inferred from homology"/>
<evidence type="ECO:0000256" key="4">
    <source>
        <dbReference type="ARBA" id="ARBA00022692"/>
    </source>
</evidence>
<reference evidence="9 10" key="1">
    <citation type="journal article" date="2009" name="Int. J. Syst. Evol. Microbiol.">
        <title>Paenibacillus contaminans sp. nov., isolated from a contaminated laboratory plate.</title>
        <authorList>
            <person name="Chou J.H."/>
            <person name="Lee J.H."/>
            <person name="Lin M.C."/>
            <person name="Chang P.S."/>
            <person name="Arun A.B."/>
            <person name="Young C.C."/>
            <person name="Chen W.M."/>
        </authorList>
    </citation>
    <scope>NUCLEOTIDE SEQUENCE [LARGE SCALE GENOMIC DNA]</scope>
    <source>
        <strain evidence="9 10">CKOBP-6</strain>
    </source>
</reference>
<dbReference type="Gene3D" id="1.10.3720.10">
    <property type="entry name" value="MetI-like"/>
    <property type="match status" value="1"/>
</dbReference>
<keyword evidence="6 7" id="KW-0472">Membrane</keyword>
<feature type="transmembrane region" description="Helical" evidence="7">
    <location>
        <begin position="158"/>
        <end position="179"/>
    </location>
</feature>
<evidence type="ECO:0000256" key="7">
    <source>
        <dbReference type="RuleBase" id="RU363032"/>
    </source>
</evidence>
<dbReference type="GO" id="GO:0055085">
    <property type="term" value="P:transmembrane transport"/>
    <property type="evidence" value="ECO:0007669"/>
    <property type="project" value="InterPro"/>
</dbReference>
<dbReference type="Pfam" id="PF00528">
    <property type="entry name" value="BPD_transp_1"/>
    <property type="match status" value="1"/>
</dbReference>
<organism evidence="9 10">
    <name type="scientific">Paenibacillus contaminans</name>
    <dbReference type="NCBI Taxonomy" id="450362"/>
    <lineage>
        <taxon>Bacteria</taxon>
        <taxon>Bacillati</taxon>
        <taxon>Bacillota</taxon>
        <taxon>Bacilli</taxon>
        <taxon>Bacillales</taxon>
        <taxon>Paenibacillaceae</taxon>
        <taxon>Paenibacillus</taxon>
    </lineage>
</organism>
<name>A0A329MXE1_9BACL</name>
<accession>A0A329MXE1</accession>
<comment type="similarity">
    <text evidence="7">Belongs to the binding-protein-dependent transport system permease family.</text>
</comment>
<comment type="subcellular location">
    <subcellularLocation>
        <location evidence="1 7">Cell membrane</location>
        <topology evidence="1 7">Multi-pass membrane protein</topology>
    </subcellularLocation>
</comment>
<evidence type="ECO:0000256" key="5">
    <source>
        <dbReference type="ARBA" id="ARBA00022989"/>
    </source>
</evidence>
<protein>
    <submittedName>
        <fullName evidence="9">Sugar ABC transporter permease</fullName>
    </submittedName>
</protein>